<proteinExistence type="predicted"/>
<comment type="caution">
    <text evidence="1">The sequence shown here is derived from an EMBL/GenBank/DDBJ whole genome shotgun (WGS) entry which is preliminary data.</text>
</comment>
<name>A0A851GJV0_9BACT</name>
<protein>
    <submittedName>
        <fullName evidence="1">Uncharacterized protein</fullName>
    </submittedName>
</protein>
<reference evidence="1 2" key="1">
    <citation type="submission" date="2020-07" db="EMBL/GenBank/DDBJ databases">
        <title>Roseicoccus Jingziensis gen. nov., sp. nov., isolated from coastal seawater.</title>
        <authorList>
            <person name="Feng X."/>
        </authorList>
    </citation>
    <scope>NUCLEOTIDE SEQUENCE [LARGE SCALE GENOMIC DNA]</scope>
    <source>
        <strain evidence="1 2">N1E253</strain>
    </source>
</reference>
<evidence type="ECO:0000313" key="1">
    <source>
        <dbReference type="EMBL" id="NWK54444.1"/>
    </source>
</evidence>
<dbReference type="EMBL" id="JACBAZ010000001">
    <property type="protein sequence ID" value="NWK54444.1"/>
    <property type="molecule type" value="Genomic_DNA"/>
</dbReference>
<sequence length="69" mass="7853">MTPPQFSLREDARIWPISPDLQVKNSFCRVGGFESYFLSDESFIFDGGLFLGYLQDLQIKGWGNIFSLG</sequence>
<organism evidence="1 2">
    <name type="scientific">Oceaniferula marina</name>
    <dbReference type="NCBI Taxonomy" id="2748318"/>
    <lineage>
        <taxon>Bacteria</taxon>
        <taxon>Pseudomonadati</taxon>
        <taxon>Verrucomicrobiota</taxon>
        <taxon>Verrucomicrobiia</taxon>
        <taxon>Verrucomicrobiales</taxon>
        <taxon>Verrucomicrobiaceae</taxon>
        <taxon>Oceaniferula</taxon>
    </lineage>
</organism>
<gene>
    <name evidence="1" type="ORF">HW115_02395</name>
</gene>
<accession>A0A851GJV0</accession>
<dbReference type="AlphaFoldDB" id="A0A851GJV0"/>
<evidence type="ECO:0000313" key="2">
    <source>
        <dbReference type="Proteomes" id="UP000557872"/>
    </source>
</evidence>
<keyword evidence="2" id="KW-1185">Reference proteome</keyword>
<dbReference type="Proteomes" id="UP000557872">
    <property type="component" value="Unassembled WGS sequence"/>
</dbReference>